<dbReference type="InterPro" id="IPR016032">
    <property type="entry name" value="Sig_transdc_resp-reg_C-effctor"/>
</dbReference>
<dbReference type="PROSITE" id="PS00622">
    <property type="entry name" value="HTH_LUXR_1"/>
    <property type="match status" value="1"/>
</dbReference>
<feature type="domain" description="HTH luxR-type" evidence="4">
    <location>
        <begin position="149"/>
        <end position="214"/>
    </location>
</feature>
<proteinExistence type="predicted"/>
<dbReference type="PROSITE" id="PS50043">
    <property type="entry name" value="HTH_LUXR_2"/>
    <property type="match status" value="1"/>
</dbReference>
<feature type="domain" description="Response regulatory" evidence="5">
    <location>
        <begin position="12"/>
        <end position="128"/>
    </location>
</feature>
<dbReference type="Gene3D" id="3.40.50.2300">
    <property type="match status" value="1"/>
</dbReference>
<reference evidence="6 7" key="1">
    <citation type="submission" date="2021-03" db="EMBL/GenBank/DDBJ databases">
        <title>Sequencing the genomes of 1000 actinobacteria strains.</title>
        <authorList>
            <person name="Klenk H.-P."/>
        </authorList>
    </citation>
    <scope>NUCLEOTIDE SEQUENCE [LARGE SCALE GENOMIC DNA]</scope>
    <source>
        <strain evidence="6 7">DSM 45510</strain>
    </source>
</reference>
<dbReference type="InterPro" id="IPR000792">
    <property type="entry name" value="Tscrpt_reg_LuxR_C"/>
</dbReference>
<evidence type="ECO:0000313" key="6">
    <source>
        <dbReference type="EMBL" id="MBP2182478.1"/>
    </source>
</evidence>
<dbReference type="RefSeq" id="WP_209665777.1">
    <property type="nucleotide sequence ID" value="NZ_JAGGMS010000001.1"/>
</dbReference>
<gene>
    <name evidence="6" type="ORF">JOM49_004004</name>
</gene>
<dbReference type="InterPro" id="IPR039420">
    <property type="entry name" value="WalR-like"/>
</dbReference>
<dbReference type="SMART" id="SM00421">
    <property type="entry name" value="HTH_LUXR"/>
    <property type="match status" value="1"/>
</dbReference>
<dbReference type="CDD" id="cd06170">
    <property type="entry name" value="LuxR_C_like"/>
    <property type="match status" value="1"/>
</dbReference>
<accession>A0ABS4PSS0</accession>
<keyword evidence="1 3" id="KW-0597">Phosphoprotein</keyword>
<dbReference type="InterPro" id="IPR011006">
    <property type="entry name" value="CheY-like_superfamily"/>
</dbReference>
<dbReference type="InterPro" id="IPR001789">
    <property type="entry name" value="Sig_transdc_resp-reg_receiver"/>
</dbReference>
<dbReference type="SUPFAM" id="SSF52172">
    <property type="entry name" value="CheY-like"/>
    <property type="match status" value="1"/>
</dbReference>
<dbReference type="InterPro" id="IPR058245">
    <property type="entry name" value="NreC/VraR/RcsB-like_REC"/>
</dbReference>
<evidence type="ECO:0000256" key="3">
    <source>
        <dbReference type="PROSITE-ProRule" id="PRU00169"/>
    </source>
</evidence>
<name>A0ABS4PSS0_9PSEU</name>
<sequence>MGPDPAGTRPLRVVLVEDHSMVAEALEIAFADVPDIDLVASAHSVETGLATTRAHRPDVVVLDRRLPDGDGIDALPRFREQSPHSQVLVLTGEATTNMAARVVAAGGAGLLVKTGLFTDLVAALRRVAGGSSAFEPGLLAGVLDRLASRDGAEPMLTARERQVLALIAEGAATEKIAAELNLARNTVRNHIQRILGKLNVHSKLEAVAFARRNGLID</sequence>
<dbReference type="GO" id="GO:0003677">
    <property type="term" value="F:DNA binding"/>
    <property type="evidence" value="ECO:0007669"/>
    <property type="project" value="UniProtKB-KW"/>
</dbReference>
<evidence type="ECO:0000259" key="4">
    <source>
        <dbReference type="PROSITE" id="PS50043"/>
    </source>
</evidence>
<evidence type="ECO:0000259" key="5">
    <source>
        <dbReference type="PROSITE" id="PS50110"/>
    </source>
</evidence>
<dbReference type="SMART" id="SM00448">
    <property type="entry name" value="REC"/>
    <property type="match status" value="1"/>
</dbReference>
<evidence type="ECO:0000256" key="2">
    <source>
        <dbReference type="ARBA" id="ARBA00023125"/>
    </source>
</evidence>
<dbReference type="EMBL" id="JAGGMS010000001">
    <property type="protein sequence ID" value="MBP2182478.1"/>
    <property type="molecule type" value="Genomic_DNA"/>
</dbReference>
<dbReference type="Pfam" id="PF00072">
    <property type="entry name" value="Response_reg"/>
    <property type="match status" value="1"/>
</dbReference>
<keyword evidence="2 6" id="KW-0238">DNA-binding</keyword>
<dbReference type="CDD" id="cd17535">
    <property type="entry name" value="REC_NarL-like"/>
    <property type="match status" value="1"/>
</dbReference>
<feature type="modified residue" description="4-aspartylphosphate" evidence="3">
    <location>
        <position position="63"/>
    </location>
</feature>
<dbReference type="PRINTS" id="PR00038">
    <property type="entry name" value="HTHLUXR"/>
</dbReference>
<dbReference type="PROSITE" id="PS50110">
    <property type="entry name" value="RESPONSE_REGULATORY"/>
    <property type="match status" value="1"/>
</dbReference>
<dbReference type="SUPFAM" id="SSF46894">
    <property type="entry name" value="C-terminal effector domain of the bipartite response regulators"/>
    <property type="match status" value="1"/>
</dbReference>
<dbReference type="Proteomes" id="UP000741013">
    <property type="component" value="Unassembled WGS sequence"/>
</dbReference>
<keyword evidence="7" id="KW-1185">Reference proteome</keyword>
<dbReference type="Pfam" id="PF00196">
    <property type="entry name" value="GerE"/>
    <property type="match status" value="1"/>
</dbReference>
<evidence type="ECO:0000256" key="1">
    <source>
        <dbReference type="ARBA" id="ARBA00022553"/>
    </source>
</evidence>
<protein>
    <submittedName>
        <fullName evidence="6">DNA-binding NarL/FixJ family response regulator</fullName>
    </submittedName>
</protein>
<dbReference type="PANTHER" id="PTHR43214:SF44">
    <property type="entry name" value="TWO-COMPONENT RESPONSE REGULATOR"/>
    <property type="match status" value="1"/>
</dbReference>
<comment type="caution">
    <text evidence="6">The sequence shown here is derived from an EMBL/GenBank/DDBJ whole genome shotgun (WGS) entry which is preliminary data.</text>
</comment>
<organism evidence="6 7">
    <name type="scientific">Amycolatopsis magusensis</name>
    <dbReference type="NCBI Taxonomy" id="882444"/>
    <lineage>
        <taxon>Bacteria</taxon>
        <taxon>Bacillati</taxon>
        <taxon>Actinomycetota</taxon>
        <taxon>Actinomycetes</taxon>
        <taxon>Pseudonocardiales</taxon>
        <taxon>Pseudonocardiaceae</taxon>
        <taxon>Amycolatopsis</taxon>
    </lineage>
</organism>
<dbReference type="PANTHER" id="PTHR43214">
    <property type="entry name" value="TWO-COMPONENT RESPONSE REGULATOR"/>
    <property type="match status" value="1"/>
</dbReference>
<evidence type="ECO:0000313" key="7">
    <source>
        <dbReference type="Proteomes" id="UP000741013"/>
    </source>
</evidence>